<dbReference type="SUPFAM" id="SSF46785">
    <property type="entry name" value="Winged helix' DNA-binding domain"/>
    <property type="match status" value="1"/>
</dbReference>
<dbReference type="InterPro" id="IPR036390">
    <property type="entry name" value="WH_DNA-bd_sf"/>
</dbReference>
<keyword evidence="1" id="KW-0805">Transcription regulation</keyword>
<organism evidence="5 6">
    <name type="scientific">Peptostreptococcus anaerobius</name>
    <dbReference type="NCBI Taxonomy" id="1261"/>
    <lineage>
        <taxon>Bacteria</taxon>
        <taxon>Bacillati</taxon>
        <taxon>Bacillota</taxon>
        <taxon>Clostridia</taxon>
        <taxon>Peptostreptococcales</taxon>
        <taxon>Peptostreptococcaceae</taxon>
        <taxon>Peptostreptococcus</taxon>
    </lineage>
</organism>
<dbReference type="InterPro" id="IPR001034">
    <property type="entry name" value="DeoR_HTH"/>
</dbReference>
<dbReference type="PATRIC" id="fig|1261.5.peg.750"/>
<evidence type="ECO:0000313" key="5">
    <source>
        <dbReference type="EMBL" id="KXI13351.1"/>
    </source>
</evidence>
<dbReference type="InterPro" id="IPR018356">
    <property type="entry name" value="Tscrpt_reg_HTH_DeoR_CS"/>
</dbReference>
<dbReference type="SUPFAM" id="SSF100950">
    <property type="entry name" value="NagB/RpiA/CoA transferase-like"/>
    <property type="match status" value="1"/>
</dbReference>
<dbReference type="SMART" id="SM00420">
    <property type="entry name" value="HTH_DEOR"/>
    <property type="match status" value="1"/>
</dbReference>
<dbReference type="PANTHER" id="PTHR30363">
    <property type="entry name" value="HTH-TYPE TRANSCRIPTIONAL REGULATOR SRLR-RELATED"/>
    <property type="match status" value="1"/>
</dbReference>
<accession>A0A135YVH8</accession>
<name>A0A135YVH8_9FIRM</name>
<feature type="domain" description="HTH deoR-type" evidence="4">
    <location>
        <begin position="3"/>
        <end position="58"/>
    </location>
</feature>
<dbReference type="PANTHER" id="PTHR30363:SF56">
    <property type="entry name" value="TRANSCRIPTIONAL REGULATOR, DEOR FAMILY"/>
    <property type="match status" value="1"/>
</dbReference>
<dbReference type="Gene3D" id="1.10.10.10">
    <property type="entry name" value="Winged helix-like DNA-binding domain superfamily/Winged helix DNA-binding domain"/>
    <property type="match status" value="1"/>
</dbReference>
<dbReference type="AlphaFoldDB" id="A0A135YVH8"/>
<dbReference type="PROSITE" id="PS51000">
    <property type="entry name" value="HTH_DEOR_2"/>
    <property type="match status" value="1"/>
</dbReference>
<proteinExistence type="predicted"/>
<protein>
    <submittedName>
        <fullName evidence="5">Transcriptional regulator, DeoR family</fullName>
    </submittedName>
</protein>
<dbReference type="SMART" id="SM01134">
    <property type="entry name" value="DeoRC"/>
    <property type="match status" value="1"/>
</dbReference>
<evidence type="ECO:0000259" key="4">
    <source>
        <dbReference type="PROSITE" id="PS51000"/>
    </source>
</evidence>
<dbReference type="RefSeq" id="WP_021935241.1">
    <property type="nucleotide sequence ID" value="NZ_JAWEAY010000001.1"/>
</dbReference>
<sequence length="248" mass="27472">MLTEDRYEYIIENINRNNSVKLKDLVDILGTSESTVRRDLDELEARGLLKRVRGGAISSSNFTQDISINTRKQENTDSKIALGRYCASLVEDGDCLYLDAGTTTNEIIPFLKGKDIVVVTNGIHNIDRLVENKIRSYIIGGSIKPMTNTIVGEMAVENLSHYRFTIAFIGANGISYNSSITTPDVSEAAVKKKAIQLSKRPYVVADSSKFDKVSFSEICRLEDVSIITNVSEAEIDPRIVEASEIITI</sequence>
<evidence type="ECO:0000256" key="2">
    <source>
        <dbReference type="ARBA" id="ARBA00023125"/>
    </source>
</evidence>
<keyword evidence="2" id="KW-0238">DNA-binding</keyword>
<evidence type="ECO:0000256" key="3">
    <source>
        <dbReference type="ARBA" id="ARBA00023163"/>
    </source>
</evidence>
<dbReference type="Pfam" id="PF00455">
    <property type="entry name" value="DeoRC"/>
    <property type="match status" value="1"/>
</dbReference>
<dbReference type="eggNOG" id="COG1349">
    <property type="taxonomic scope" value="Bacteria"/>
</dbReference>
<dbReference type="InterPro" id="IPR050313">
    <property type="entry name" value="Carb_Metab_HTH_regulators"/>
</dbReference>
<dbReference type="STRING" id="1261.HMPREF3195_00744"/>
<dbReference type="PROSITE" id="PS00894">
    <property type="entry name" value="HTH_DEOR_1"/>
    <property type="match status" value="1"/>
</dbReference>
<comment type="caution">
    <text evidence="5">The sequence shown here is derived from an EMBL/GenBank/DDBJ whole genome shotgun (WGS) entry which is preliminary data.</text>
</comment>
<dbReference type="Proteomes" id="UP000070326">
    <property type="component" value="Unassembled WGS sequence"/>
</dbReference>
<dbReference type="EMBL" id="LSQZ01000024">
    <property type="protein sequence ID" value="KXI13351.1"/>
    <property type="molecule type" value="Genomic_DNA"/>
</dbReference>
<keyword evidence="3" id="KW-0804">Transcription</keyword>
<evidence type="ECO:0000313" key="6">
    <source>
        <dbReference type="Proteomes" id="UP000070326"/>
    </source>
</evidence>
<dbReference type="Pfam" id="PF08220">
    <property type="entry name" value="HTH_DeoR"/>
    <property type="match status" value="1"/>
</dbReference>
<dbReference type="InterPro" id="IPR037171">
    <property type="entry name" value="NagB/RpiA_transferase-like"/>
</dbReference>
<dbReference type="GO" id="GO:0003700">
    <property type="term" value="F:DNA-binding transcription factor activity"/>
    <property type="evidence" value="ECO:0007669"/>
    <property type="project" value="InterPro"/>
</dbReference>
<evidence type="ECO:0000256" key="1">
    <source>
        <dbReference type="ARBA" id="ARBA00023015"/>
    </source>
</evidence>
<gene>
    <name evidence="5" type="ORF">HMPREF3195_00744</name>
</gene>
<dbReference type="Gene3D" id="3.40.50.1360">
    <property type="match status" value="1"/>
</dbReference>
<dbReference type="GO" id="GO:0003677">
    <property type="term" value="F:DNA binding"/>
    <property type="evidence" value="ECO:0007669"/>
    <property type="project" value="UniProtKB-KW"/>
</dbReference>
<dbReference type="InterPro" id="IPR036388">
    <property type="entry name" value="WH-like_DNA-bd_sf"/>
</dbReference>
<reference evidence="5 6" key="1">
    <citation type="submission" date="2016-02" db="EMBL/GenBank/DDBJ databases">
        <authorList>
            <person name="Wen L."/>
            <person name="He K."/>
            <person name="Yang H."/>
        </authorList>
    </citation>
    <scope>NUCLEOTIDE SEQUENCE [LARGE SCALE GENOMIC DNA]</scope>
    <source>
        <strain evidence="5 6">MJR8628A</strain>
    </source>
</reference>
<dbReference type="InterPro" id="IPR014036">
    <property type="entry name" value="DeoR-like_C"/>
</dbReference>
<dbReference type="PRINTS" id="PR00037">
    <property type="entry name" value="HTHLACR"/>
</dbReference>